<dbReference type="PANTHER" id="PTHR20953:SF3">
    <property type="entry name" value="P-LOOP CONTAINING NUCLEOSIDE TRIPHOSPHATE HYDROLASES SUPERFAMILY PROTEIN"/>
    <property type="match status" value="1"/>
</dbReference>
<name>A0A1H8NAV2_9FIRM</name>
<protein>
    <submittedName>
        <fullName evidence="4">Stage III sporulation protein AA</fullName>
    </submittedName>
</protein>
<dbReference type="SMART" id="SM00382">
    <property type="entry name" value="AAA"/>
    <property type="match status" value="1"/>
</dbReference>
<dbReference type="InterPro" id="IPR014217">
    <property type="entry name" value="Spore_III_AA"/>
</dbReference>
<proteinExistence type="predicted"/>
<dbReference type="Gene3D" id="3.40.50.300">
    <property type="entry name" value="P-loop containing nucleotide triphosphate hydrolases"/>
    <property type="match status" value="1"/>
</dbReference>
<evidence type="ECO:0000313" key="5">
    <source>
        <dbReference type="Proteomes" id="UP000198847"/>
    </source>
</evidence>
<keyword evidence="2" id="KW-0067">ATP-binding</keyword>
<dbReference type="NCBIfam" id="TIGR02858">
    <property type="entry name" value="spore_III_AA"/>
    <property type="match status" value="1"/>
</dbReference>
<accession>A0A1H8NAV2</accession>
<dbReference type="RefSeq" id="WP_091743368.1">
    <property type="nucleotide sequence ID" value="NZ_FODY01000001.1"/>
</dbReference>
<sequence>MLTSIYPILPPRLAELFKKISPAIAQQITEIRIRAQRPLVAVLGNQDILIGLNAEIVENGRFAYHCVPEDLMQLVQLISKNSLYAYEQELRSGYFTIAGGHRIGVAGQAIMENGRLKALKYISSVNIRIAREVAGCADVILPYLIDGECLMSSLIISPPRCGKTTVLRDIVRQISDGVYSMPCKGVQVGIVDERSEIAACQQGVPTMNIGCRSDVLDGCPKAIGMLMLIRAMSPTVIVTDELGREEDACAVREALHAGIAVITTVHGHDETEVSHRPYIGELIRERFFDRYIILDNKPQMGTLKKVIAVKDDTVLYSWEKRGAYVVKAGR</sequence>
<dbReference type="PANTHER" id="PTHR20953">
    <property type="entry name" value="KINASE-RELATED"/>
    <property type="match status" value="1"/>
</dbReference>
<evidence type="ECO:0000313" key="4">
    <source>
        <dbReference type="EMBL" id="SEO26714.1"/>
    </source>
</evidence>
<evidence type="ECO:0000256" key="1">
    <source>
        <dbReference type="ARBA" id="ARBA00022741"/>
    </source>
</evidence>
<feature type="domain" description="AAA+ ATPase" evidence="3">
    <location>
        <begin position="149"/>
        <end position="298"/>
    </location>
</feature>
<dbReference type="Pfam" id="PF19568">
    <property type="entry name" value="Spore_III_AA"/>
    <property type="match status" value="1"/>
</dbReference>
<dbReference type="InterPro" id="IPR045735">
    <property type="entry name" value="Spore_III_AA_AAA+_ATPase"/>
</dbReference>
<dbReference type="AlphaFoldDB" id="A0A1H8NAV2"/>
<dbReference type="Proteomes" id="UP000198847">
    <property type="component" value="Unassembled WGS sequence"/>
</dbReference>
<reference evidence="4 5" key="1">
    <citation type="submission" date="2016-10" db="EMBL/GenBank/DDBJ databases">
        <authorList>
            <person name="de Groot N.N."/>
        </authorList>
    </citation>
    <scope>NUCLEOTIDE SEQUENCE [LARGE SCALE GENOMIC DNA]</scope>
    <source>
        <strain evidence="4 5">DSM 13305</strain>
    </source>
</reference>
<evidence type="ECO:0000259" key="3">
    <source>
        <dbReference type="SMART" id="SM00382"/>
    </source>
</evidence>
<dbReference type="InterPro" id="IPR003593">
    <property type="entry name" value="AAA+_ATPase"/>
</dbReference>
<dbReference type="SUPFAM" id="SSF52540">
    <property type="entry name" value="P-loop containing nucleoside triphosphate hydrolases"/>
    <property type="match status" value="1"/>
</dbReference>
<gene>
    <name evidence="4" type="ORF">SAMN04490178_10126</name>
</gene>
<evidence type="ECO:0000256" key="2">
    <source>
        <dbReference type="ARBA" id="ARBA00022840"/>
    </source>
</evidence>
<dbReference type="InterPro" id="IPR027417">
    <property type="entry name" value="P-loop_NTPase"/>
</dbReference>
<dbReference type="GO" id="GO:0005524">
    <property type="term" value="F:ATP binding"/>
    <property type="evidence" value="ECO:0007669"/>
    <property type="project" value="UniProtKB-KW"/>
</dbReference>
<keyword evidence="5" id="KW-1185">Reference proteome</keyword>
<organism evidence="4 5">
    <name type="scientific">Propionispora vibrioides</name>
    <dbReference type="NCBI Taxonomy" id="112903"/>
    <lineage>
        <taxon>Bacteria</taxon>
        <taxon>Bacillati</taxon>
        <taxon>Bacillota</taxon>
        <taxon>Negativicutes</taxon>
        <taxon>Selenomonadales</taxon>
        <taxon>Sporomusaceae</taxon>
        <taxon>Propionispora</taxon>
    </lineage>
</organism>
<dbReference type="EMBL" id="FODY01000001">
    <property type="protein sequence ID" value="SEO26714.1"/>
    <property type="molecule type" value="Genomic_DNA"/>
</dbReference>
<dbReference type="OrthoDB" id="9768243at2"/>
<dbReference type="STRING" id="112903.SAMN04490178_10126"/>
<keyword evidence="1" id="KW-0547">Nucleotide-binding</keyword>